<feature type="domain" description="Alanine dehydrogenase/pyridine nucleotide transhydrogenase N-terminal" evidence="7">
    <location>
        <begin position="4"/>
        <end position="137"/>
    </location>
</feature>
<dbReference type="PANTHER" id="PTHR42795">
    <property type="entry name" value="ALANINE DEHYDROGENASE"/>
    <property type="match status" value="1"/>
</dbReference>
<dbReference type="InterPro" id="IPR007698">
    <property type="entry name" value="AlaDH/PNT_NAD(H)-bd"/>
</dbReference>
<dbReference type="SMART" id="SM01002">
    <property type="entry name" value="AlaDh_PNT_C"/>
    <property type="match status" value="1"/>
</dbReference>
<dbReference type="EC" id="1.4.1.1" evidence="3 5"/>
<evidence type="ECO:0000256" key="3">
    <source>
        <dbReference type="ARBA" id="ARBA00012897"/>
    </source>
</evidence>
<accession>A0ABS2M0S0</accession>
<dbReference type="SMART" id="SM01003">
    <property type="entry name" value="AlaDh_PNT_N"/>
    <property type="match status" value="1"/>
</dbReference>
<protein>
    <recommendedName>
        <fullName evidence="3 5">Alanine dehydrogenase</fullName>
        <ecNumber evidence="3 5">1.4.1.1</ecNumber>
    </recommendedName>
</protein>
<dbReference type="GO" id="GO:0000286">
    <property type="term" value="F:alanine dehydrogenase activity"/>
    <property type="evidence" value="ECO:0007669"/>
    <property type="project" value="UniProtKB-EC"/>
</dbReference>
<organism evidence="8 9">
    <name type="scientific">Micromonospora luteifusca</name>
    <dbReference type="NCBI Taxonomy" id="709860"/>
    <lineage>
        <taxon>Bacteria</taxon>
        <taxon>Bacillati</taxon>
        <taxon>Actinomycetota</taxon>
        <taxon>Actinomycetes</taxon>
        <taxon>Micromonosporales</taxon>
        <taxon>Micromonosporaceae</taxon>
        <taxon>Micromonospora</taxon>
    </lineage>
</organism>
<evidence type="ECO:0000256" key="1">
    <source>
        <dbReference type="ARBA" id="ARBA00005206"/>
    </source>
</evidence>
<dbReference type="Proteomes" id="UP000764837">
    <property type="component" value="Unassembled WGS sequence"/>
</dbReference>
<gene>
    <name evidence="8" type="ORF">JOD64_005223</name>
</gene>
<evidence type="ECO:0000256" key="4">
    <source>
        <dbReference type="ARBA" id="ARBA00023002"/>
    </source>
</evidence>
<dbReference type="SUPFAM" id="SSF51735">
    <property type="entry name" value="NAD(P)-binding Rossmann-fold domains"/>
    <property type="match status" value="1"/>
</dbReference>
<dbReference type="InterPro" id="IPR008141">
    <property type="entry name" value="Ala_DH"/>
</dbReference>
<evidence type="ECO:0000256" key="2">
    <source>
        <dbReference type="ARBA" id="ARBA00005689"/>
    </source>
</evidence>
<keyword evidence="5" id="KW-0520">NAD</keyword>
<dbReference type="NCBIfam" id="TIGR00518">
    <property type="entry name" value="alaDH"/>
    <property type="match status" value="1"/>
</dbReference>
<dbReference type="CDD" id="cd05305">
    <property type="entry name" value="L-AlaDH"/>
    <property type="match status" value="1"/>
</dbReference>
<name>A0ABS2M0S0_9ACTN</name>
<evidence type="ECO:0000259" key="6">
    <source>
        <dbReference type="SMART" id="SM01002"/>
    </source>
</evidence>
<dbReference type="Pfam" id="PF01262">
    <property type="entry name" value="AlaDh_PNT_C"/>
    <property type="match status" value="1"/>
</dbReference>
<dbReference type="InterPro" id="IPR036291">
    <property type="entry name" value="NAD(P)-bd_dom_sf"/>
</dbReference>
<comment type="catalytic activity">
    <reaction evidence="5">
        <text>L-alanine + NAD(+) + H2O = pyruvate + NH4(+) + NADH + H(+)</text>
        <dbReference type="Rhea" id="RHEA:18405"/>
        <dbReference type="ChEBI" id="CHEBI:15361"/>
        <dbReference type="ChEBI" id="CHEBI:15377"/>
        <dbReference type="ChEBI" id="CHEBI:15378"/>
        <dbReference type="ChEBI" id="CHEBI:28938"/>
        <dbReference type="ChEBI" id="CHEBI:57540"/>
        <dbReference type="ChEBI" id="CHEBI:57945"/>
        <dbReference type="ChEBI" id="CHEBI:57972"/>
        <dbReference type="EC" id="1.4.1.1"/>
    </reaction>
</comment>
<comment type="function">
    <text evidence="5">Catalyzes the reversible reductive amination of pyruvate to L-alanine.</text>
</comment>
<comment type="caution">
    <text evidence="8">The sequence shown here is derived from an EMBL/GenBank/DDBJ whole genome shotgun (WGS) entry which is preliminary data.</text>
</comment>
<reference evidence="8 9" key="1">
    <citation type="submission" date="2021-01" db="EMBL/GenBank/DDBJ databases">
        <title>Sequencing the genomes of 1000 actinobacteria strains.</title>
        <authorList>
            <person name="Klenk H.-P."/>
        </authorList>
    </citation>
    <scope>NUCLEOTIDE SEQUENCE [LARGE SCALE GENOMIC DNA]</scope>
    <source>
        <strain evidence="8 9">DSM 100204</strain>
    </source>
</reference>
<dbReference type="PIRSF" id="PIRSF000183">
    <property type="entry name" value="Alanine_dh"/>
    <property type="match status" value="1"/>
</dbReference>
<sequence>MKVGIPREVKNHEYRVAITPAGVNEFTRGGHEVFVEAGAGVGSSITDEEFAAAGAKILATADEVWETAELVLKVKEPIAEEYHRMRAGQVLFTYLHLAASKECTDALIDRKVTGIAYETVELPDRSLPLLAPMSEVAGRLAPQVGAFYMMRTGGGRGVLPGGVSGVYAAKTVVIGAGVSGLNAAAIALGLQSEVLLLDKNVARLRSADAIYRGHLQTVASNAYEVERAVLDADLVIGAVLVPGAKAPKLISNELVSRMKPGSVLVDIAIDQGGCFEDSHPTTHADPVYKVHESIFYCVANMPGAVPNTSTYALTNVTLPYALELANHGWREALRRDPALGLGLNTHDGHVTYGPVAEAHGMDVLPLADALA</sequence>
<dbReference type="Gene3D" id="3.40.50.720">
    <property type="entry name" value="NAD(P)-binding Rossmann-like Domain"/>
    <property type="match status" value="2"/>
</dbReference>
<proteinExistence type="inferred from homology"/>
<evidence type="ECO:0000313" key="8">
    <source>
        <dbReference type="EMBL" id="MBM7494001.1"/>
    </source>
</evidence>
<dbReference type="RefSeq" id="WP_204944652.1">
    <property type="nucleotide sequence ID" value="NZ_JAFBBP010000001.1"/>
</dbReference>
<comment type="similarity">
    <text evidence="2 5">Belongs to the AlaDH/PNT family.</text>
</comment>
<dbReference type="InterPro" id="IPR007886">
    <property type="entry name" value="AlaDH/PNT_N"/>
</dbReference>
<evidence type="ECO:0000256" key="5">
    <source>
        <dbReference type="PIRNR" id="PIRNR000183"/>
    </source>
</evidence>
<keyword evidence="4 5" id="KW-0560">Oxidoreductase</keyword>
<keyword evidence="9" id="KW-1185">Reference proteome</keyword>
<evidence type="ECO:0000313" key="9">
    <source>
        <dbReference type="Proteomes" id="UP000764837"/>
    </source>
</evidence>
<dbReference type="PANTHER" id="PTHR42795:SF1">
    <property type="entry name" value="ALANINE DEHYDROGENASE"/>
    <property type="match status" value="1"/>
</dbReference>
<comment type="pathway">
    <text evidence="1 5">Amino-acid degradation; L-alanine degradation via dehydrogenase pathway; NH(3) and pyruvate from L-alanine: step 1/1.</text>
</comment>
<feature type="domain" description="Alanine dehydrogenase/pyridine nucleotide transhydrogenase NAD(H)-binding" evidence="6">
    <location>
        <begin position="149"/>
        <end position="297"/>
    </location>
</feature>
<dbReference type="Pfam" id="PF05222">
    <property type="entry name" value="AlaDh_PNT_N"/>
    <property type="match status" value="1"/>
</dbReference>
<dbReference type="EMBL" id="JAFBBP010000001">
    <property type="protein sequence ID" value="MBM7494001.1"/>
    <property type="molecule type" value="Genomic_DNA"/>
</dbReference>
<dbReference type="SUPFAM" id="SSF52283">
    <property type="entry name" value="Formate/glycerate dehydrogenase catalytic domain-like"/>
    <property type="match status" value="1"/>
</dbReference>
<evidence type="ECO:0000259" key="7">
    <source>
        <dbReference type="SMART" id="SM01003"/>
    </source>
</evidence>